<reference evidence="2 3" key="2">
    <citation type="journal article" date="2016" name="ISME J.">
        <title>Physiological and genomic characterization of two novel marine thaumarchaeal strains indicates niche differentiation.</title>
        <authorList>
            <person name="Bayer B."/>
            <person name="Vojvoda J."/>
            <person name="Offre P."/>
            <person name="Alves R.J."/>
            <person name="Elisabeth N.H."/>
            <person name="Garcia J.A."/>
            <person name="Volland J.M."/>
            <person name="Srivastava A."/>
            <person name="Schleper C."/>
            <person name="Herndl G.J."/>
        </authorList>
    </citation>
    <scope>NUCLEOTIDE SEQUENCE [LARGE SCALE GENOMIC DNA]</scope>
    <source>
        <strain evidence="2 3">D3C</strain>
    </source>
</reference>
<dbReference type="AlphaFoldDB" id="A0A0C5BTT7"/>
<evidence type="ECO:0000313" key="3">
    <source>
        <dbReference type="Proteomes" id="UP000032027"/>
    </source>
</evidence>
<dbReference type="Proteomes" id="UP000032027">
    <property type="component" value="Chromosome"/>
</dbReference>
<dbReference type="EMBL" id="CP010868">
    <property type="protein sequence ID" value="AJM91584.1"/>
    <property type="molecule type" value="Genomic_DNA"/>
</dbReference>
<reference evidence="3" key="1">
    <citation type="submission" date="2015-02" db="EMBL/GenBank/DDBJ databases">
        <title>Characterization of two novel Thaumarchaeota isolated from the Northern Adriatic Sea.</title>
        <authorList>
            <person name="Bayer B."/>
            <person name="Vojvoda J."/>
            <person name="Offre P."/>
            <person name="Srivastava A."/>
            <person name="Elisabeth N."/>
            <person name="Garcia J.A.L."/>
            <person name="Schleper C."/>
            <person name="Herndl G.J."/>
        </authorList>
    </citation>
    <scope>NUCLEOTIDE SEQUENCE [LARGE SCALE GENOMIC DNA]</scope>
    <source>
        <strain evidence="3">D3C</strain>
    </source>
</reference>
<evidence type="ECO:0000256" key="1">
    <source>
        <dbReference type="SAM" id="Phobius"/>
    </source>
</evidence>
<reference evidence="2 3" key="3">
    <citation type="journal article" date="2019" name="Int. J. Syst. Evol. Microbiol.">
        <title>Nitrosopumilus adriaticus sp. nov. and Nitrosopumilus piranensis sp. nov., two ammonia-oxidizing archaea from the Adriatic Sea and members of the class Nitrososphaeria.</title>
        <authorList>
            <person name="Bayer B."/>
            <person name="Vojvoda J."/>
            <person name="Reinthaler T."/>
            <person name="Reyes C."/>
            <person name="Pinto M."/>
            <person name="Herndl G.J."/>
        </authorList>
    </citation>
    <scope>NUCLEOTIDE SEQUENCE [LARGE SCALE GENOMIC DNA]</scope>
    <source>
        <strain evidence="2 3">D3C</strain>
    </source>
</reference>
<accession>A0A0C5BTT7</accession>
<keyword evidence="1" id="KW-1133">Transmembrane helix</keyword>
<gene>
    <name evidence="2" type="ORF">NPIRD3C_0368</name>
</gene>
<feature type="transmembrane region" description="Helical" evidence="1">
    <location>
        <begin position="12"/>
        <end position="34"/>
    </location>
</feature>
<evidence type="ECO:0000313" key="2">
    <source>
        <dbReference type="EMBL" id="AJM91584.1"/>
    </source>
</evidence>
<protein>
    <submittedName>
        <fullName evidence="2">Uncharacterized protein</fullName>
    </submittedName>
</protein>
<dbReference type="PATRIC" id="fig|1582439.9.peg.370"/>
<organism evidence="2 3">
    <name type="scientific">Nitrosopumilus piranensis</name>
    <dbReference type="NCBI Taxonomy" id="1582439"/>
    <lineage>
        <taxon>Archaea</taxon>
        <taxon>Nitrososphaerota</taxon>
        <taxon>Nitrososphaeria</taxon>
        <taxon>Nitrosopumilales</taxon>
        <taxon>Nitrosopumilaceae</taxon>
        <taxon>Nitrosopumilus</taxon>
    </lineage>
</organism>
<keyword evidence="1" id="KW-0812">Transmembrane</keyword>
<keyword evidence="1" id="KW-0472">Membrane</keyword>
<dbReference type="GeneID" id="41599532"/>
<dbReference type="RefSeq" id="WP_148702570.1">
    <property type="nucleotide sequence ID" value="NZ_CP010868.1"/>
</dbReference>
<keyword evidence="3" id="KW-1185">Reference proteome</keyword>
<dbReference type="HOGENOM" id="CLU_2299215_0_0_2"/>
<sequence length="94" mass="10241">MSNLTKNNKTTIQITITIIVIAGGLFAYLNWYVAPDEVTERVKMIANTPDGCIAESSDGFSVNIGPCDAEPGEFIIGTYDAKIKERRALMNPTT</sequence>
<dbReference type="KEGG" id="nid:NPIRD3C_0368"/>
<proteinExistence type="predicted"/>
<name>A0A0C5BTT7_9ARCH</name>
<dbReference type="OrthoDB" id="1015at2157"/>
<dbReference type="STRING" id="1582439.NPIRD3C_0368"/>